<proteinExistence type="inferred from homology"/>
<dbReference type="EMBL" id="CM000782">
    <property type="protein sequence ID" value="AQK85807.1"/>
    <property type="molecule type" value="Genomic_DNA"/>
</dbReference>
<reference evidence="3" key="1">
    <citation type="submission" date="2015-12" db="EMBL/GenBank/DDBJ databases">
        <title>Update maize B73 reference genome by single molecule sequencing technologies.</title>
        <authorList>
            <consortium name="Maize Genome Sequencing Project"/>
            <person name="Ware D."/>
        </authorList>
    </citation>
    <scope>NUCLEOTIDE SEQUENCE</scope>
    <source>
        <tissue evidence="3">Seedling</tissue>
    </source>
</reference>
<evidence type="ECO:0000313" key="3">
    <source>
        <dbReference type="EMBL" id="AQK85807.1"/>
    </source>
</evidence>
<name>A0A1D6M3T9_MAIZE</name>
<comment type="similarity">
    <text evidence="1">Belongs to the 'GDSL' lipolytic enzyme family.</text>
</comment>
<dbReference type="PANTHER" id="PTHR22835">
    <property type="entry name" value="ZINC FINGER FYVE DOMAIN CONTAINING PROTEIN"/>
    <property type="match status" value="1"/>
</dbReference>
<accession>A0A1D6M3T9</accession>
<evidence type="ECO:0000256" key="1">
    <source>
        <dbReference type="ARBA" id="ARBA00008668"/>
    </source>
</evidence>
<organism evidence="3">
    <name type="scientific">Zea mays</name>
    <name type="common">Maize</name>
    <dbReference type="NCBI Taxonomy" id="4577"/>
    <lineage>
        <taxon>Eukaryota</taxon>
        <taxon>Viridiplantae</taxon>
        <taxon>Streptophyta</taxon>
        <taxon>Embryophyta</taxon>
        <taxon>Tracheophyta</taxon>
        <taxon>Spermatophyta</taxon>
        <taxon>Magnoliopsida</taxon>
        <taxon>Liliopsida</taxon>
        <taxon>Poales</taxon>
        <taxon>Poaceae</taxon>
        <taxon>PACMAD clade</taxon>
        <taxon>Panicoideae</taxon>
        <taxon>Andropogonodae</taxon>
        <taxon>Andropogoneae</taxon>
        <taxon>Tripsacinae</taxon>
        <taxon>Zea</taxon>
    </lineage>
</organism>
<keyword evidence="2" id="KW-0325">Glycoprotein</keyword>
<protein>
    <submittedName>
        <fullName evidence="3">GDSL esterase/lipase</fullName>
    </submittedName>
</protein>
<dbReference type="InterPro" id="IPR001087">
    <property type="entry name" value="GDSL"/>
</dbReference>
<dbReference type="InterPro" id="IPR036514">
    <property type="entry name" value="SGNH_hydro_sf"/>
</dbReference>
<evidence type="ECO:0000256" key="2">
    <source>
        <dbReference type="ARBA" id="ARBA00023180"/>
    </source>
</evidence>
<dbReference type="AlphaFoldDB" id="A0A1D6M3T9"/>
<dbReference type="PANTHER" id="PTHR22835:SF536">
    <property type="entry name" value="OS05G0401000 PROTEIN"/>
    <property type="match status" value="1"/>
</dbReference>
<sequence length="170" mass="18127">MRFSALLLIVALLCLGGGGGGRVTASTEFNFPAVFNFGDSNSDTGGRVAAGFESIFPPYGSSFFGGPAGRFCDGRLVIDFLRFEHATQACCGYGGPPLNYDGNVPCGHTVSLDGKMVTAKGCSDTTEFVNWDGIHYTEAANFHIASQILTGKYSDPPFVDKMPFVIKPRF</sequence>
<dbReference type="Gene3D" id="3.40.50.1110">
    <property type="entry name" value="SGNH hydrolase"/>
    <property type="match status" value="2"/>
</dbReference>
<dbReference type="Pfam" id="PF00657">
    <property type="entry name" value="Lipase_GDSL"/>
    <property type="match status" value="1"/>
</dbReference>
<dbReference type="ExpressionAtlas" id="A0A1D6M3T9">
    <property type="expression patterns" value="baseline and differential"/>
</dbReference>
<dbReference type="GO" id="GO:0016788">
    <property type="term" value="F:hydrolase activity, acting on ester bonds"/>
    <property type="evidence" value="ECO:0007669"/>
    <property type="project" value="InterPro"/>
</dbReference>
<gene>
    <name evidence="3" type="ORF">ZEAMMB73_Zm00001d038143</name>
</gene>